<dbReference type="AlphaFoldDB" id="A0A2T0MFN5"/>
<organism evidence="2 3">
    <name type="scientific">Flagellimonas meridianipacifica</name>
    <dbReference type="NCBI Taxonomy" id="1080225"/>
    <lineage>
        <taxon>Bacteria</taxon>
        <taxon>Pseudomonadati</taxon>
        <taxon>Bacteroidota</taxon>
        <taxon>Flavobacteriia</taxon>
        <taxon>Flavobacteriales</taxon>
        <taxon>Flavobacteriaceae</taxon>
        <taxon>Flagellimonas</taxon>
    </lineage>
</organism>
<keyword evidence="1" id="KW-1133">Transmembrane helix</keyword>
<keyword evidence="1" id="KW-0472">Membrane</keyword>
<dbReference type="EMBL" id="PVYX01000001">
    <property type="protein sequence ID" value="PRX56372.1"/>
    <property type="molecule type" value="Genomic_DNA"/>
</dbReference>
<evidence type="ECO:0000313" key="2">
    <source>
        <dbReference type="EMBL" id="PRX56372.1"/>
    </source>
</evidence>
<keyword evidence="3" id="KW-1185">Reference proteome</keyword>
<dbReference type="Proteomes" id="UP000237640">
    <property type="component" value="Unassembled WGS sequence"/>
</dbReference>
<name>A0A2T0MFN5_9FLAO</name>
<keyword evidence="1" id="KW-0812">Transmembrane</keyword>
<gene>
    <name evidence="2" type="ORF">CLV81_0369</name>
</gene>
<evidence type="ECO:0000313" key="3">
    <source>
        <dbReference type="Proteomes" id="UP000237640"/>
    </source>
</evidence>
<proteinExistence type="predicted"/>
<reference evidence="2 3" key="1">
    <citation type="submission" date="2018-03" db="EMBL/GenBank/DDBJ databases">
        <title>Genomic Encyclopedia of Archaeal and Bacterial Type Strains, Phase II (KMG-II): from individual species to whole genera.</title>
        <authorList>
            <person name="Goeker M."/>
        </authorList>
    </citation>
    <scope>NUCLEOTIDE SEQUENCE [LARGE SCALE GENOMIC DNA]</scope>
    <source>
        <strain evidence="2 3">DSM 25027</strain>
    </source>
</reference>
<accession>A0A2T0MFN5</accession>
<evidence type="ECO:0000256" key="1">
    <source>
        <dbReference type="SAM" id="Phobius"/>
    </source>
</evidence>
<feature type="transmembrane region" description="Helical" evidence="1">
    <location>
        <begin position="46"/>
        <end position="67"/>
    </location>
</feature>
<sequence length="211" mass="24782">MINIRRHIGKVFSWQKLSIWEIKRDAVSSLYKNENGDSSKKWVANFYYNIIPFVVSLILVVFGVFLTSDVSNYLITGVSIFAGLFFNLLLIIADKLKLRRELLESNDTEAKENYLKRFEIFSSHFISTISYAIILSLWLIILMLFCRVNVFQDQFFDCEPMFYVIKVLTYSFNYLTYLIGFKLVILLFTILSSLYIMIFDDLNLNKGTHTF</sequence>
<comment type="caution">
    <text evidence="2">The sequence shown here is derived from an EMBL/GenBank/DDBJ whole genome shotgun (WGS) entry which is preliminary data.</text>
</comment>
<protein>
    <submittedName>
        <fullName evidence="2">Uncharacterized protein</fullName>
    </submittedName>
</protein>
<feature type="transmembrane region" description="Helical" evidence="1">
    <location>
        <begin position="73"/>
        <end position="93"/>
    </location>
</feature>
<feature type="transmembrane region" description="Helical" evidence="1">
    <location>
        <begin position="174"/>
        <end position="198"/>
    </location>
</feature>
<feature type="transmembrane region" description="Helical" evidence="1">
    <location>
        <begin position="125"/>
        <end position="145"/>
    </location>
</feature>